<feature type="compositionally biased region" description="Polar residues" evidence="1">
    <location>
        <begin position="64"/>
        <end position="80"/>
    </location>
</feature>
<organism evidence="2 3">
    <name type="scientific">Austropuccinia psidii MF-1</name>
    <dbReference type="NCBI Taxonomy" id="1389203"/>
    <lineage>
        <taxon>Eukaryota</taxon>
        <taxon>Fungi</taxon>
        <taxon>Dikarya</taxon>
        <taxon>Basidiomycota</taxon>
        <taxon>Pucciniomycotina</taxon>
        <taxon>Pucciniomycetes</taxon>
        <taxon>Pucciniales</taxon>
        <taxon>Sphaerophragmiaceae</taxon>
        <taxon>Austropuccinia</taxon>
    </lineage>
</organism>
<feature type="compositionally biased region" description="Basic and acidic residues" evidence="1">
    <location>
        <begin position="110"/>
        <end position="133"/>
    </location>
</feature>
<feature type="region of interest" description="Disordered" evidence="1">
    <location>
        <begin position="62"/>
        <end position="162"/>
    </location>
</feature>
<name>A0A9Q3DRG6_9BASI</name>
<evidence type="ECO:0000313" key="2">
    <source>
        <dbReference type="EMBL" id="MBW0509176.1"/>
    </source>
</evidence>
<accession>A0A9Q3DRG6</accession>
<dbReference type="AlphaFoldDB" id="A0A9Q3DRG6"/>
<sequence>MEDSRTSTSSQMLSSTFDTLIDSPEADTTAIPIIIPEPFLTGNNRNIPVSLQELVYDSKAAGLGTSTNSLDRNNELISSSEEVHGPRKNRGPSEGFDTHVSQRTSPTDKILVEKPKHFVRGPEEEVGPRKEPKPFGSSPSLHKQESASTSSKQGQVSPKEKS</sequence>
<feature type="compositionally biased region" description="Low complexity" evidence="1">
    <location>
        <begin position="1"/>
        <end position="16"/>
    </location>
</feature>
<reference evidence="2" key="1">
    <citation type="submission" date="2021-03" db="EMBL/GenBank/DDBJ databases">
        <title>Draft genome sequence of rust myrtle Austropuccinia psidii MF-1, a brazilian biotype.</title>
        <authorList>
            <person name="Quecine M.C."/>
            <person name="Pachon D.M.R."/>
            <person name="Bonatelli M.L."/>
            <person name="Correr F.H."/>
            <person name="Franceschini L.M."/>
            <person name="Leite T.F."/>
            <person name="Margarido G.R.A."/>
            <person name="Almeida C.A."/>
            <person name="Ferrarezi J.A."/>
            <person name="Labate C.A."/>
        </authorList>
    </citation>
    <scope>NUCLEOTIDE SEQUENCE</scope>
    <source>
        <strain evidence="2">MF-1</strain>
    </source>
</reference>
<evidence type="ECO:0000256" key="1">
    <source>
        <dbReference type="SAM" id="MobiDB-lite"/>
    </source>
</evidence>
<feature type="region of interest" description="Disordered" evidence="1">
    <location>
        <begin position="1"/>
        <end position="21"/>
    </location>
</feature>
<feature type="compositionally biased region" description="Polar residues" evidence="1">
    <location>
        <begin position="137"/>
        <end position="156"/>
    </location>
</feature>
<dbReference type="EMBL" id="AVOT02020794">
    <property type="protein sequence ID" value="MBW0509176.1"/>
    <property type="molecule type" value="Genomic_DNA"/>
</dbReference>
<proteinExistence type="predicted"/>
<comment type="caution">
    <text evidence="2">The sequence shown here is derived from an EMBL/GenBank/DDBJ whole genome shotgun (WGS) entry which is preliminary data.</text>
</comment>
<evidence type="ECO:0000313" key="3">
    <source>
        <dbReference type="Proteomes" id="UP000765509"/>
    </source>
</evidence>
<keyword evidence="3" id="KW-1185">Reference proteome</keyword>
<dbReference type="Proteomes" id="UP000765509">
    <property type="component" value="Unassembled WGS sequence"/>
</dbReference>
<protein>
    <submittedName>
        <fullName evidence="2">Uncharacterized protein</fullName>
    </submittedName>
</protein>
<gene>
    <name evidence="2" type="ORF">O181_048891</name>
</gene>